<name>A0AA38S6A0_9PEZI</name>
<dbReference type="Gene3D" id="3.40.50.1820">
    <property type="entry name" value="alpha/beta hydrolase"/>
    <property type="match status" value="1"/>
</dbReference>
<feature type="compositionally biased region" description="Polar residues" evidence="2">
    <location>
        <begin position="411"/>
        <end position="438"/>
    </location>
</feature>
<dbReference type="SUPFAM" id="SSF53474">
    <property type="entry name" value="alpha/beta-Hydrolases"/>
    <property type="match status" value="1"/>
</dbReference>
<protein>
    <submittedName>
        <fullName evidence="4">Reticulocyte-binding protein 2 a-like protein</fullName>
    </submittedName>
</protein>
<feature type="compositionally biased region" description="Polar residues" evidence="2">
    <location>
        <begin position="67"/>
        <end position="77"/>
    </location>
</feature>
<feature type="region of interest" description="Disordered" evidence="2">
    <location>
        <begin position="476"/>
        <end position="530"/>
    </location>
</feature>
<feature type="domain" description="DUF676" evidence="3">
    <location>
        <begin position="86"/>
        <end position="200"/>
    </location>
</feature>
<keyword evidence="5" id="KW-1185">Reference proteome</keyword>
<sequence length="720" mass="78834">MAVPEASERIEFMHSDDVRASVSQPSSGRPSLQLPPPYEPGNFGGPSSDGLGMSKVYPGWQSRDPRTSSTHSLAPSLNENERRRTLLVVYVHGFMGNDSSFRSFPAHVHSYLKETLQETHVIHSKIYPRYKTYKAIDVARDNFSKWLEPHESPNTDTVLIGHSMGGLLAADIVLIPGTNGNQFRHRILGTISLDAPLLGLHPGIIVSGIASLFRPAPGPVEDNSSRDYQPLSPTASNSLSPDPSLYSELAPPSGVSSPSLPTSPSSVAATGQPDPYFNPPFFNDVQFKDRGWFKNIAHFTKKHMDENLVSAATNHIMSHLEFGGCLADYPGMLSRYNRLRQLEDVDPFSANVPPGAPRPAKVRFVNYFTISTGRITKPKSRSPSPHLRPEAALANTTSHGSAGQRNSLDAQATNTTHGSGDGSQRNSCEAASKPSTPRISIEDHSDGGRPEILQLIDPVPEEEDNDNIDNQSFHSAAETPQANVPTTDSPSSNPDDTQTQTPALPADLHLPSIPDLPPQPSPPDLTPYASNPAARKLVEKEFKQARKAYDQAVKNRDKAVAERAKLVRKHHAKLAKDAEKERKVLEKREREELKRVQKEEAAAAKKEQADVAAAAAARERDAQQTKSGKEVGRESEKKKKERKFCMLPRKVNGVRDSAWVQVNMEGVDEVGAHCGLFFSGPHYERLVGDVGSRIVGWLQEDATRRAILELEDGVEGLDVD</sequence>
<dbReference type="InterPro" id="IPR007751">
    <property type="entry name" value="DUF676_lipase-like"/>
</dbReference>
<feature type="compositionally biased region" description="Basic and acidic residues" evidence="2">
    <location>
        <begin position="617"/>
        <end position="638"/>
    </location>
</feature>
<feature type="region of interest" description="Disordered" evidence="2">
    <location>
        <begin position="411"/>
        <end position="451"/>
    </location>
</feature>
<dbReference type="PANTHER" id="PTHR47842:SF3">
    <property type="entry name" value="DUF676 DOMAIN-CONTAINING PROTEIN"/>
    <property type="match status" value="1"/>
</dbReference>
<dbReference type="EMBL" id="JANBVN010000065">
    <property type="protein sequence ID" value="KAJ9151449.1"/>
    <property type="molecule type" value="Genomic_DNA"/>
</dbReference>
<reference evidence="4" key="1">
    <citation type="submission" date="2022-07" db="EMBL/GenBank/DDBJ databases">
        <title>Fungi with potential for degradation of polypropylene.</title>
        <authorList>
            <person name="Gostincar C."/>
        </authorList>
    </citation>
    <scope>NUCLEOTIDE SEQUENCE</scope>
    <source>
        <strain evidence="4">EXF-13287</strain>
    </source>
</reference>
<dbReference type="PANTHER" id="PTHR47842">
    <property type="entry name" value="EXPRESSED PROTEIN"/>
    <property type="match status" value="1"/>
</dbReference>
<feature type="compositionally biased region" description="Basic and acidic residues" evidence="2">
    <location>
        <begin position="1"/>
        <end position="19"/>
    </location>
</feature>
<evidence type="ECO:0000313" key="4">
    <source>
        <dbReference type="EMBL" id="KAJ9151449.1"/>
    </source>
</evidence>
<feature type="region of interest" description="Disordered" evidence="2">
    <location>
        <begin position="218"/>
        <end position="273"/>
    </location>
</feature>
<evidence type="ECO:0000313" key="5">
    <source>
        <dbReference type="Proteomes" id="UP001174691"/>
    </source>
</evidence>
<evidence type="ECO:0000259" key="3">
    <source>
        <dbReference type="Pfam" id="PF05057"/>
    </source>
</evidence>
<feature type="compositionally biased region" description="Polar residues" evidence="2">
    <location>
        <begin position="476"/>
        <end position="502"/>
    </location>
</feature>
<feature type="region of interest" description="Disordered" evidence="2">
    <location>
        <begin position="1"/>
        <end position="77"/>
    </location>
</feature>
<feature type="compositionally biased region" description="Polar residues" evidence="2">
    <location>
        <begin position="231"/>
        <end position="241"/>
    </location>
</feature>
<gene>
    <name evidence="4" type="ORF">NKR19_g4955</name>
</gene>
<dbReference type="InterPro" id="IPR029058">
    <property type="entry name" value="AB_hydrolase_fold"/>
</dbReference>
<accession>A0AA38S6A0</accession>
<organism evidence="4 5">
    <name type="scientific">Coniochaeta hoffmannii</name>
    <dbReference type="NCBI Taxonomy" id="91930"/>
    <lineage>
        <taxon>Eukaryota</taxon>
        <taxon>Fungi</taxon>
        <taxon>Dikarya</taxon>
        <taxon>Ascomycota</taxon>
        <taxon>Pezizomycotina</taxon>
        <taxon>Sordariomycetes</taxon>
        <taxon>Sordariomycetidae</taxon>
        <taxon>Coniochaetales</taxon>
        <taxon>Coniochaetaceae</taxon>
        <taxon>Coniochaeta</taxon>
    </lineage>
</organism>
<evidence type="ECO:0000256" key="1">
    <source>
        <dbReference type="ARBA" id="ARBA00007920"/>
    </source>
</evidence>
<feature type="compositionally biased region" description="Basic and acidic residues" evidence="2">
    <location>
        <begin position="440"/>
        <end position="449"/>
    </location>
</feature>
<feature type="compositionally biased region" description="Polar residues" evidence="2">
    <location>
        <begin position="21"/>
        <end position="30"/>
    </location>
</feature>
<feature type="compositionally biased region" description="Pro residues" evidence="2">
    <location>
        <begin position="514"/>
        <end position="525"/>
    </location>
</feature>
<comment type="similarity">
    <text evidence="1">Belongs to the putative lipase ROG1 family.</text>
</comment>
<dbReference type="AlphaFoldDB" id="A0AA38S6A0"/>
<evidence type="ECO:0000256" key="2">
    <source>
        <dbReference type="SAM" id="MobiDB-lite"/>
    </source>
</evidence>
<feature type="compositionally biased region" description="Basic and acidic residues" evidence="2">
    <location>
        <begin position="596"/>
        <end position="609"/>
    </location>
</feature>
<feature type="compositionally biased region" description="Low complexity" evidence="2">
    <location>
        <begin position="249"/>
        <end position="273"/>
    </location>
</feature>
<dbReference type="Proteomes" id="UP001174691">
    <property type="component" value="Unassembled WGS sequence"/>
</dbReference>
<dbReference type="Pfam" id="PF05057">
    <property type="entry name" value="DUF676"/>
    <property type="match status" value="1"/>
</dbReference>
<proteinExistence type="inferred from homology"/>
<feature type="region of interest" description="Disordered" evidence="2">
    <location>
        <begin position="596"/>
        <end position="639"/>
    </location>
</feature>
<comment type="caution">
    <text evidence="4">The sequence shown here is derived from an EMBL/GenBank/DDBJ whole genome shotgun (WGS) entry which is preliminary data.</text>
</comment>